<dbReference type="Pfam" id="PF20463">
    <property type="entry name" value="PDH_C"/>
    <property type="match status" value="1"/>
</dbReference>
<dbReference type="Proteomes" id="UP000322927">
    <property type="component" value="Chromosome"/>
</dbReference>
<dbReference type="PANTHER" id="PTHR21363:SF0">
    <property type="entry name" value="PREPHENATE DEHYDROGENASE [NADP(+)]"/>
    <property type="match status" value="1"/>
</dbReference>
<dbReference type="Pfam" id="PF02153">
    <property type="entry name" value="PDH_N"/>
    <property type="match status" value="1"/>
</dbReference>
<evidence type="ECO:0000256" key="3">
    <source>
        <dbReference type="SAM" id="MobiDB-lite"/>
    </source>
</evidence>
<dbReference type="SUPFAM" id="SSF48179">
    <property type="entry name" value="6-phosphogluconate dehydrogenase C-terminal domain-like"/>
    <property type="match status" value="1"/>
</dbReference>
<dbReference type="Gene3D" id="1.10.3660.10">
    <property type="entry name" value="6-phosphogluconate dehydrogenase C-terminal like domain"/>
    <property type="match status" value="1"/>
</dbReference>
<name>A0A5P2BRK3_STRVZ</name>
<dbReference type="PROSITE" id="PS51176">
    <property type="entry name" value="PDH_ADH"/>
    <property type="match status" value="1"/>
</dbReference>
<dbReference type="InterPro" id="IPR003099">
    <property type="entry name" value="Prephen_DH"/>
</dbReference>
<evidence type="ECO:0000313" key="5">
    <source>
        <dbReference type="EMBL" id="QES32600.1"/>
    </source>
</evidence>
<dbReference type="NCBIfam" id="NF005112">
    <property type="entry name" value="PRK06545.2-4"/>
    <property type="match status" value="1"/>
</dbReference>
<dbReference type="AlphaFoldDB" id="A0A5P2BRK3"/>
<dbReference type="SUPFAM" id="SSF51735">
    <property type="entry name" value="NAD(P)-binding Rossmann-fold domains"/>
    <property type="match status" value="1"/>
</dbReference>
<proteinExistence type="inferred from homology"/>
<dbReference type="PANTHER" id="PTHR21363">
    <property type="entry name" value="PREPHENATE DEHYDROGENASE"/>
    <property type="match status" value="1"/>
</dbReference>
<dbReference type="InterPro" id="IPR050812">
    <property type="entry name" value="Preph/Arog_dehydrog"/>
</dbReference>
<evidence type="ECO:0000313" key="6">
    <source>
        <dbReference type="Proteomes" id="UP000322927"/>
    </source>
</evidence>
<dbReference type="EMBL" id="CP029192">
    <property type="protein sequence ID" value="QES32600.1"/>
    <property type="molecule type" value="Genomic_DNA"/>
</dbReference>
<dbReference type="InterPro" id="IPR046826">
    <property type="entry name" value="PDH_N"/>
</dbReference>
<comment type="similarity">
    <text evidence="1">Belongs to the prephenate/arogenate dehydrogenase family.</text>
</comment>
<evidence type="ECO:0000259" key="4">
    <source>
        <dbReference type="PROSITE" id="PS51176"/>
    </source>
</evidence>
<dbReference type="GO" id="GO:0008977">
    <property type="term" value="F:prephenate dehydrogenase (NAD+) activity"/>
    <property type="evidence" value="ECO:0007669"/>
    <property type="project" value="InterPro"/>
</dbReference>
<evidence type="ECO:0000256" key="1">
    <source>
        <dbReference type="ARBA" id="ARBA00007964"/>
    </source>
</evidence>
<dbReference type="GO" id="GO:0070403">
    <property type="term" value="F:NAD+ binding"/>
    <property type="evidence" value="ECO:0007669"/>
    <property type="project" value="InterPro"/>
</dbReference>
<reference evidence="5 6" key="1">
    <citation type="submission" date="2018-05" db="EMBL/GenBank/DDBJ databases">
        <title>Streptomyces venezuelae.</title>
        <authorList>
            <person name="Kim W."/>
            <person name="Lee N."/>
            <person name="Cho B.-K."/>
        </authorList>
    </citation>
    <scope>NUCLEOTIDE SEQUENCE [LARGE SCALE GENOMIC DNA]</scope>
    <source>
        <strain evidence="5 6">ATCC 14584</strain>
    </source>
</reference>
<dbReference type="OrthoDB" id="9802008at2"/>
<dbReference type="GO" id="GO:0006571">
    <property type="term" value="P:tyrosine biosynthetic process"/>
    <property type="evidence" value="ECO:0007669"/>
    <property type="project" value="InterPro"/>
</dbReference>
<dbReference type="Gene3D" id="3.40.50.720">
    <property type="entry name" value="NAD(P)-binding Rossmann-like Domain"/>
    <property type="match status" value="1"/>
</dbReference>
<keyword evidence="2" id="KW-0560">Oxidoreductase</keyword>
<dbReference type="InterPro" id="IPR046825">
    <property type="entry name" value="PDH_C"/>
</dbReference>
<dbReference type="InterPro" id="IPR036291">
    <property type="entry name" value="NAD(P)-bd_dom_sf"/>
</dbReference>
<protein>
    <submittedName>
        <fullName evidence="5">Prephenate dehydrogenase</fullName>
    </submittedName>
</protein>
<accession>A0A5P2BRK3</accession>
<sequence>MMRTMAVIGTGLIGTSVALAVSRHGVTVFLADRDPAAARTAAALGAGIADVPGEPVDLAVIAVPPSQVGAVLAEAQERGLAATYTDVASVKAGPERAALSRAPDPHRYIGGHPLAGRERSGPLAARADLFRGRNWVLTPSRLTSDDAFDRALELVALCEAVPVVMHSRDHDAAVAVTSHVPHLMASLMAARLREGPADLPSLAGQGLRDATRIAGGDSRLWGDILQANAPAIAGVLKDLHTDLSRLVPALDALARPGDSGRDHGMRTLVDLLDRGISGLAEIPDTRHGGASGGSRVRVAVADRPGELARLLAAAAEAGVAADDACVESVGPAGVPALSGFAVRFGVPARTADRLVAVLDAGGWDVVREGDRDPEDTPGRDPEDMPGRDPDNALDRARDLDRDLDGVLLADTVRSGRRPQ</sequence>
<feature type="region of interest" description="Disordered" evidence="3">
    <location>
        <begin position="365"/>
        <end position="399"/>
    </location>
</feature>
<dbReference type="InterPro" id="IPR008927">
    <property type="entry name" value="6-PGluconate_DH-like_C_sf"/>
</dbReference>
<organism evidence="5 6">
    <name type="scientific">Streptomyces venezuelae</name>
    <dbReference type="NCBI Taxonomy" id="54571"/>
    <lineage>
        <taxon>Bacteria</taxon>
        <taxon>Bacillati</taxon>
        <taxon>Actinomycetota</taxon>
        <taxon>Actinomycetes</taxon>
        <taxon>Kitasatosporales</taxon>
        <taxon>Streptomycetaceae</taxon>
        <taxon>Streptomyces</taxon>
    </lineage>
</organism>
<feature type="domain" description="Prephenate/arogenate dehydrogenase" evidence="4">
    <location>
        <begin position="3"/>
        <end position="283"/>
    </location>
</feature>
<evidence type="ECO:0000256" key="2">
    <source>
        <dbReference type="ARBA" id="ARBA00023002"/>
    </source>
</evidence>
<dbReference type="GO" id="GO:0004665">
    <property type="term" value="F:prephenate dehydrogenase (NADP+) activity"/>
    <property type="evidence" value="ECO:0007669"/>
    <property type="project" value="InterPro"/>
</dbReference>
<gene>
    <name evidence="5" type="ORF">DEJ48_03555</name>
</gene>